<proteinExistence type="inferred from homology"/>
<evidence type="ECO:0000256" key="1">
    <source>
        <dbReference type="ARBA" id="ARBA00005456"/>
    </source>
</evidence>
<dbReference type="PANTHER" id="PTHR31489:SF2">
    <property type="entry name" value="PROTEIN LIN-52 HOMOLOG"/>
    <property type="match status" value="1"/>
</dbReference>
<evidence type="ECO:0000313" key="2">
    <source>
        <dbReference type="EMBL" id="KRZ45697.1"/>
    </source>
</evidence>
<organism evidence="2 3">
    <name type="scientific">Trichinella pseudospiralis</name>
    <name type="common">Parasitic roundworm</name>
    <dbReference type="NCBI Taxonomy" id="6337"/>
    <lineage>
        <taxon>Eukaryota</taxon>
        <taxon>Metazoa</taxon>
        <taxon>Ecdysozoa</taxon>
        <taxon>Nematoda</taxon>
        <taxon>Enoplea</taxon>
        <taxon>Dorylaimia</taxon>
        <taxon>Trichinellida</taxon>
        <taxon>Trichinellidae</taxon>
        <taxon>Trichinella</taxon>
    </lineage>
</organism>
<reference evidence="2 3" key="1">
    <citation type="submission" date="2015-01" db="EMBL/GenBank/DDBJ databases">
        <title>Evolution of Trichinella species and genotypes.</title>
        <authorList>
            <person name="Korhonen P.K."/>
            <person name="Edoardo P."/>
            <person name="Giuseppe L.R."/>
            <person name="Gasser R.B."/>
        </authorList>
    </citation>
    <scope>NUCLEOTIDE SEQUENCE [LARGE SCALE GENOMIC DNA]</scope>
    <source>
        <strain evidence="2">ISS176</strain>
    </source>
</reference>
<comment type="caution">
    <text evidence="2">The sequence shown here is derived from an EMBL/GenBank/DDBJ whole genome shotgun (WGS) entry which is preliminary data.</text>
</comment>
<comment type="similarity">
    <text evidence="1">Belongs to the lin-52 family.</text>
</comment>
<dbReference type="Pfam" id="PF10044">
    <property type="entry name" value="LIN52"/>
    <property type="match status" value="1"/>
</dbReference>
<dbReference type="PANTHER" id="PTHR31489">
    <property type="entry name" value="LIN52 FAMILY MEMBER"/>
    <property type="match status" value="1"/>
</dbReference>
<dbReference type="Proteomes" id="UP000054826">
    <property type="component" value="Unassembled WGS sequence"/>
</dbReference>
<dbReference type="InterPro" id="IPR018737">
    <property type="entry name" value="DREAM_LIN52"/>
</dbReference>
<name>A0A0V1KES4_TRIPS</name>
<protein>
    <submittedName>
        <fullName evidence="2">Protein lin-52-like protein</fullName>
    </submittedName>
</protein>
<sequence>MLLCCYSLYSCKSPEIWPEKLPGLMEFTEKELNYSGQSASNVNFQIEACDIQYMNELGQLTPDQLMEHIKSLQESAYQLGLLEQAEIQRGRLLRILETPDQDVEVEKK</sequence>
<dbReference type="GO" id="GO:0070176">
    <property type="term" value="C:DRM complex"/>
    <property type="evidence" value="ECO:0007669"/>
    <property type="project" value="InterPro"/>
</dbReference>
<dbReference type="EMBL" id="JYDV01000002">
    <property type="protein sequence ID" value="KRZ45697.1"/>
    <property type="molecule type" value="Genomic_DNA"/>
</dbReference>
<evidence type="ECO:0000313" key="3">
    <source>
        <dbReference type="Proteomes" id="UP000054826"/>
    </source>
</evidence>
<accession>A0A0V1KES4</accession>
<dbReference type="GO" id="GO:0006355">
    <property type="term" value="P:regulation of DNA-templated transcription"/>
    <property type="evidence" value="ECO:0007669"/>
    <property type="project" value="InterPro"/>
</dbReference>
<dbReference type="AlphaFoldDB" id="A0A0V1KES4"/>
<gene>
    <name evidence="2" type="primary">lin52</name>
    <name evidence="2" type="ORF">T4C_5291</name>
</gene>